<dbReference type="Pfam" id="PF07885">
    <property type="entry name" value="Ion_trans_2"/>
    <property type="match status" value="1"/>
</dbReference>
<evidence type="ECO:0000256" key="5">
    <source>
        <dbReference type="ARBA" id="ARBA00023065"/>
    </source>
</evidence>
<feature type="domain" description="Potassium channel" evidence="10">
    <location>
        <begin position="136"/>
        <end position="207"/>
    </location>
</feature>
<dbReference type="RefSeq" id="WP_091267571.1">
    <property type="nucleotide sequence ID" value="NZ_FNFK01000033.1"/>
</dbReference>
<dbReference type="GO" id="GO:0001508">
    <property type="term" value="P:action potential"/>
    <property type="evidence" value="ECO:0007669"/>
    <property type="project" value="TreeGrafter"/>
</dbReference>
<dbReference type="InterPro" id="IPR027359">
    <property type="entry name" value="Volt_channel_dom_sf"/>
</dbReference>
<evidence type="ECO:0000313" key="12">
    <source>
        <dbReference type="Proteomes" id="UP000199433"/>
    </source>
</evidence>
<feature type="coiled-coil region" evidence="8">
    <location>
        <begin position="211"/>
        <end position="238"/>
    </location>
</feature>
<keyword evidence="7 11" id="KW-0407">Ion channel</keyword>
<comment type="subcellular location">
    <subcellularLocation>
        <location evidence="1">Membrane</location>
        <topology evidence="1">Multi-pass membrane protein</topology>
    </subcellularLocation>
</comment>
<evidence type="ECO:0000256" key="9">
    <source>
        <dbReference type="SAM" id="Phobius"/>
    </source>
</evidence>
<keyword evidence="3 9" id="KW-0812">Transmembrane</keyword>
<evidence type="ECO:0000256" key="7">
    <source>
        <dbReference type="ARBA" id="ARBA00023303"/>
    </source>
</evidence>
<evidence type="ECO:0000256" key="4">
    <source>
        <dbReference type="ARBA" id="ARBA00022989"/>
    </source>
</evidence>
<keyword evidence="8" id="KW-0175">Coiled coil</keyword>
<dbReference type="AlphaFoldDB" id="A0A1G9C753"/>
<dbReference type="GO" id="GO:0008076">
    <property type="term" value="C:voltage-gated potassium channel complex"/>
    <property type="evidence" value="ECO:0007669"/>
    <property type="project" value="InterPro"/>
</dbReference>
<feature type="transmembrane region" description="Helical" evidence="9">
    <location>
        <begin position="183"/>
        <end position="207"/>
    </location>
</feature>
<evidence type="ECO:0000256" key="2">
    <source>
        <dbReference type="ARBA" id="ARBA00022448"/>
    </source>
</evidence>
<dbReference type="GO" id="GO:0005249">
    <property type="term" value="F:voltage-gated potassium channel activity"/>
    <property type="evidence" value="ECO:0007669"/>
    <property type="project" value="InterPro"/>
</dbReference>
<evidence type="ECO:0000313" key="11">
    <source>
        <dbReference type="EMBL" id="SDK47498.1"/>
    </source>
</evidence>
<dbReference type="Proteomes" id="UP000199433">
    <property type="component" value="Unassembled WGS sequence"/>
</dbReference>
<keyword evidence="4 9" id="KW-1133">Transmembrane helix</keyword>
<evidence type="ECO:0000256" key="3">
    <source>
        <dbReference type="ARBA" id="ARBA00022692"/>
    </source>
</evidence>
<keyword evidence="6 9" id="KW-0472">Membrane</keyword>
<organism evidence="11 12">
    <name type="scientific">Alkalibacterium thalassium</name>
    <dbReference type="NCBI Taxonomy" id="426701"/>
    <lineage>
        <taxon>Bacteria</taxon>
        <taxon>Bacillati</taxon>
        <taxon>Bacillota</taxon>
        <taxon>Bacilli</taxon>
        <taxon>Lactobacillales</taxon>
        <taxon>Carnobacteriaceae</taxon>
        <taxon>Alkalibacterium</taxon>
    </lineage>
</organism>
<dbReference type="STRING" id="426701.SAMN04488098_10331"/>
<accession>A0A1G9C753</accession>
<dbReference type="PANTHER" id="PTHR11537:SF254">
    <property type="entry name" value="POTASSIUM VOLTAGE-GATED CHANNEL PROTEIN SHAB"/>
    <property type="match status" value="1"/>
</dbReference>
<keyword evidence="5" id="KW-0406">Ion transport</keyword>
<feature type="transmembrane region" description="Helical" evidence="9">
    <location>
        <begin position="37"/>
        <end position="54"/>
    </location>
</feature>
<name>A0A1G9C753_9LACT</name>
<dbReference type="InterPro" id="IPR028325">
    <property type="entry name" value="VG_K_chnl"/>
</dbReference>
<evidence type="ECO:0000256" key="6">
    <source>
        <dbReference type="ARBA" id="ARBA00023136"/>
    </source>
</evidence>
<evidence type="ECO:0000259" key="10">
    <source>
        <dbReference type="Pfam" id="PF07885"/>
    </source>
</evidence>
<protein>
    <submittedName>
        <fullName evidence="11">Voltage-gated potassium channel</fullName>
    </submittedName>
</protein>
<dbReference type="Gene3D" id="1.10.287.70">
    <property type="match status" value="1"/>
</dbReference>
<sequence>MRSFRLYNFTMMALSIASIFLIILDLLSVISIADQPYFAIDLIFVFIFAVDYIYRLTLSQDKKEFVVHHVFDLLSIIPFVSIFRLFRLSRIFRILRFSHLIRLSRFTRLFSLKVRSQREIKSILHTNGLIYALYTSVLLILFGAVVFSVSENVTFSESVWWAIVTASTVGHGEVSPVTLTGRIAATILMFLGLAMIGVLTSSLTTYFNRSKSKETENISSLESKIDQLIKKVTELEDKLPD</sequence>
<dbReference type="PANTHER" id="PTHR11537">
    <property type="entry name" value="VOLTAGE-GATED POTASSIUM CHANNEL"/>
    <property type="match status" value="1"/>
</dbReference>
<feature type="transmembrane region" description="Helical" evidence="9">
    <location>
        <begin position="128"/>
        <end position="149"/>
    </location>
</feature>
<dbReference type="EMBL" id="FNFK01000033">
    <property type="protein sequence ID" value="SDK47498.1"/>
    <property type="molecule type" value="Genomic_DNA"/>
</dbReference>
<feature type="transmembrane region" description="Helical" evidence="9">
    <location>
        <begin position="66"/>
        <end position="86"/>
    </location>
</feature>
<reference evidence="12" key="1">
    <citation type="submission" date="2016-10" db="EMBL/GenBank/DDBJ databases">
        <authorList>
            <person name="Varghese N."/>
            <person name="Submissions S."/>
        </authorList>
    </citation>
    <scope>NUCLEOTIDE SEQUENCE [LARGE SCALE GENOMIC DNA]</scope>
    <source>
        <strain evidence="12">DSM 19181</strain>
    </source>
</reference>
<evidence type="ECO:0000256" key="8">
    <source>
        <dbReference type="SAM" id="Coils"/>
    </source>
</evidence>
<keyword evidence="2" id="KW-0813">Transport</keyword>
<feature type="transmembrane region" description="Helical" evidence="9">
    <location>
        <begin position="6"/>
        <end position="30"/>
    </location>
</feature>
<dbReference type="Gene3D" id="1.20.120.350">
    <property type="entry name" value="Voltage-gated potassium channels. Chain C"/>
    <property type="match status" value="1"/>
</dbReference>
<keyword evidence="12" id="KW-1185">Reference proteome</keyword>
<proteinExistence type="predicted"/>
<dbReference type="InterPro" id="IPR013099">
    <property type="entry name" value="K_chnl_dom"/>
</dbReference>
<gene>
    <name evidence="11" type="ORF">SAMN04488098_10331</name>
</gene>
<dbReference type="PRINTS" id="PR00169">
    <property type="entry name" value="KCHANNEL"/>
</dbReference>
<dbReference type="SUPFAM" id="SSF81324">
    <property type="entry name" value="Voltage-gated potassium channels"/>
    <property type="match status" value="1"/>
</dbReference>
<dbReference type="OrthoDB" id="9785285at2"/>
<evidence type="ECO:0000256" key="1">
    <source>
        <dbReference type="ARBA" id="ARBA00004141"/>
    </source>
</evidence>